<dbReference type="PANTHER" id="PTHR30273">
    <property type="entry name" value="PERIPLASMIC SIGNAL SENSOR AND SIGMA FACTOR ACTIVATOR FECR-RELATED"/>
    <property type="match status" value="1"/>
</dbReference>
<evidence type="ECO:0000313" key="5">
    <source>
        <dbReference type="EMBL" id="MET4684300.1"/>
    </source>
</evidence>
<keyword evidence="5" id="KW-0812">Transmembrane</keyword>
<keyword evidence="6" id="KW-1185">Reference proteome</keyword>
<comment type="caution">
    <text evidence="5">The sequence shown here is derived from an EMBL/GenBank/DDBJ whole genome shotgun (WGS) entry which is preliminary data.</text>
</comment>
<dbReference type="InterPro" id="IPR032508">
    <property type="entry name" value="FecR_C"/>
</dbReference>
<evidence type="ECO:0000259" key="2">
    <source>
        <dbReference type="Pfam" id="PF04773"/>
    </source>
</evidence>
<dbReference type="Pfam" id="PF16220">
    <property type="entry name" value="DUF4880"/>
    <property type="match status" value="1"/>
</dbReference>
<keyword evidence="5" id="KW-0472">Membrane</keyword>
<gene>
    <name evidence="5" type="ORF">ABIE19_002237</name>
</gene>
<dbReference type="PANTHER" id="PTHR30273:SF2">
    <property type="entry name" value="PROTEIN FECR"/>
    <property type="match status" value="1"/>
</dbReference>
<dbReference type="PIRSF" id="PIRSF018266">
    <property type="entry name" value="FecR"/>
    <property type="match status" value="1"/>
</dbReference>
<dbReference type="Proteomes" id="UP001549313">
    <property type="component" value="Unassembled WGS sequence"/>
</dbReference>
<accession>A0ABV2RE93</accession>
<sequence>MTNRSANNGGVSEAGHDRREQDVSDAVAERAQAWVRLLMSGEATQDDALDLAVWRNGDPGHEAAFRQAARLHGLARDAAQELRTERKGVSAPTGRGFSRRMVVGGAIAASAAGLSVVALRSGATRFGAPPADFATTKGETRRIALAEGVSVELNTLTRIALRPQDGPGAFELLTGEAAVTIDRPDAPLSIFAQDGRTTATQARLAMRCLDGEVRVSCLEGEARVVSGGQAALLPARHSVTYDRERLQPSHAIDLEAEAAWRRGLLIFKDQRLGDVIEEINRYRTGRIVIADPRLRNRRVNGAFHTDRIDQVIDQMRLAYGVRVAHMPGDIVLVT</sequence>
<dbReference type="InterPro" id="IPR012373">
    <property type="entry name" value="Ferrdict_sens_TM"/>
</dbReference>
<evidence type="ECO:0000313" key="6">
    <source>
        <dbReference type="Proteomes" id="UP001549313"/>
    </source>
</evidence>
<dbReference type="Gene3D" id="2.60.120.1440">
    <property type="match status" value="1"/>
</dbReference>
<dbReference type="InterPro" id="IPR032623">
    <property type="entry name" value="FecR_N"/>
</dbReference>
<dbReference type="Pfam" id="PF04773">
    <property type="entry name" value="FecR"/>
    <property type="match status" value="1"/>
</dbReference>
<name>A0ABV2RE93_9CAUL</name>
<evidence type="ECO:0000256" key="1">
    <source>
        <dbReference type="SAM" id="MobiDB-lite"/>
    </source>
</evidence>
<feature type="domain" description="FecR protein" evidence="2">
    <location>
        <begin position="133"/>
        <end position="222"/>
    </location>
</feature>
<dbReference type="InterPro" id="IPR006860">
    <property type="entry name" value="FecR"/>
</dbReference>
<evidence type="ECO:0000259" key="4">
    <source>
        <dbReference type="Pfam" id="PF16344"/>
    </source>
</evidence>
<dbReference type="Gene3D" id="3.55.50.30">
    <property type="match status" value="1"/>
</dbReference>
<protein>
    <submittedName>
        <fullName evidence="5">Transmembrane sensor</fullName>
    </submittedName>
</protein>
<feature type="domain" description="FecR N-terminal" evidence="3">
    <location>
        <begin position="30"/>
        <end position="71"/>
    </location>
</feature>
<evidence type="ECO:0000259" key="3">
    <source>
        <dbReference type="Pfam" id="PF16220"/>
    </source>
</evidence>
<organism evidence="5 6">
    <name type="scientific">Brevundimonas faecalis</name>
    <dbReference type="NCBI Taxonomy" id="947378"/>
    <lineage>
        <taxon>Bacteria</taxon>
        <taxon>Pseudomonadati</taxon>
        <taxon>Pseudomonadota</taxon>
        <taxon>Alphaproteobacteria</taxon>
        <taxon>Caulobacterales</taxon>
        <taxon>Caulobacteraceae</taxon>
        <taxon>Brevundimonas</taxon>
    </lineage>
</organism>
<reference evidence="5 6" key="1">
    <citation type="submission" date="2024-06" db="EMBL/GenBank/DDBJ databases">
        <title>Sorghum-associated microbial communities from plants grown in Nebraska, USA.</title>
        <authorList>
            <person name="Schachtman D."/>
        </authorList>
    </citation>
    <scope>NUCLEOTIDE SEQUENCE [LARGE SCALE GENOMIC DNA]</scope>
    <source>
        <strain evidence="5 6">2814</strain>
    </source>
</reference>
<feature type="region of interest" description="Disordered" evidence="1">
    <location>
        <begin position="1"/>
        <end position="25"/>
    </location>
</feature>
<proteinExistence type="predicted"/>
<dbReference type="EMBL" id="JBEPTF010000003">
    <property type="protein sequence ID" value="MET4684300.1"/>
    <property type="molecule type" value="Genomic_DNA"/>
</dbReference>
<feature type="compositionally biased region" description="Polar residues" evidence="1">
    <location>
        <begin position="1"/>
        <end position="10"/>
    </location>
</feature>
<dbReference type="Pfam" id="PF16344">
    <property type="entry name" value="FecR_C"/>
    <property type="match status" value="1"/>
</dbReference>
<feature type="domain" description="Protein FecR C-terminal" evidence="4">
    <location>
        <begin position="265"/>
        <end position="329"/>
    </location>
</feature>